<proteinExistence type="predicted"/>
<organism evidence="1 2">
    <name type="scientific">Halovivax cerinus</name>
    <dbReference type="NCBI Taxonomy" id="1487865"/>
    <lineage>
        <taxon>Archaea</taxon>
        <taxon>Methanobacteriati</taxon>
        <taxon>Methanobacteriota</taxon>
        <taxon>Stenosarchaea group</taxon>
        <taxon>Halobacteria</taxon>
        <taxon>Halobacteriales</taxon>
        <taxon>Natrialbaceae</taxon>
        <taxon>Halovivax</taxon>
    </lineage>
</organism>
<name>A0ABD5NQ33_9EURY</name>
<dbReference type="RefSeq" id="WP_256532780.1">
    <property type="nucleotide sequence ID" value="NZ_CP101824.1"/>
</dbReference>
<dbReference type="Proteomes" id="UP001595846">
    <property type="component" value="Unassembled WGS sequence"/>
</dbReference>
<comment type="caution">
    <text evidence="1">The sequence shown here is derived from an EMBL/GenBank/DDBJ whole genome shotgun (WGS) entry which is preliminary data.</text>
</comment>
<reference evidence="1 2" key="1">
    <citation type="journal article" date="2019" name="Int. J. Syst. Evol. Microbiol.">
        <title>The Global Catalogue of Microorganisms (GCM) 10K type strain sequencing project: providing services to taxonomists for standard genome sequencing and annotation.</title>
        <authorList>
            <consortium name="The Broad Institute Genomics Platform"/>
            <consortium name="The Broad Institute Genome Sequencing Center for Infectious Disease"/>
            <person name="Wu L."/>
            <person name="Ma J."/>
        </authorList>
    </citation>
    <scope>NUCLEOTIDE SEQUENCE [LARGE SCALE GENOMIC DNA]</scope>
    <source>
        <strain evidence="1 2">IBRC-M 10256</strain>
    </source>
</reference>
<keyword evidence="2" id="KW-1185">Reference proteome</keyword>
<evidence type="ECO:0000313" key="2">
    <source>
        <dbReference type="Proteomes" id="UP001595846"/>
    </source>
</evidence>
<sequence length="500" mass="56738">MSDHILDKVAEAISLRLREGELSEGSVPSSLTGTDFVNAELKSPQRCPQCSGQLQRKEKDESEQVFRTQCTGRYGEAHEETVSFEEWRFFDLRWELVMQRVAKGIDRSLEMVEPQSLPSSVHGVTEDGLRISIIGGRNPKREATKVYIHALRENQPTLLLVPEEEIDSYLEMQSLFTTGSLVYTVPLSMLGEDSEYLEGPVEAMEQIQGLEKELARNLDEESHKVVGRIHSNPRYMLTELNHMRLLRTNKELPQSSGTRLEEVGYAALSTLTPTYPDAGGEDDRGDELPDLVFKITDVAPDPDDKYATVGGVVDTKSGDDAEFGSEETEGKHTEYLSRGRRHLDVEYISHVFIVNEIDGKKDIEFFDKMDEYYKANENLVIWYVVALAMLLEMALTANLRNELQLIGGDFQKVFYPFFVTDAFKQTSVNGITREVGQQTEDGPGKVQKAYNEAYKERPKLHVITTDVVEERIRTFAESQGEVENNLAEYFREPSLLYEGY</sequence>
<gene>
    <name evidence="1" type="ORF">ACFOUR_11295</name>
</gene>
<accession>A0ABD5NQ33</accession>
<dbReference type="EMBL" id="JBHSAQ010000009">
    <property type="protein sequence ID" value="MFC3958947.1"/>
    <property type="molecule type" value="Genomic_DNA"/>
</dbReference>
<dbReference type="GeneID" id="73901885"/>
<protein>
    <submittedName>
        <fullName evidence="1">Uncharacterized protein</fullName>
    </submittedName>
</protein>
<evidence type="ECO:0000313" key="1">
    <source>
        <dbReference type="EMBL" id="MFC3958947.1"/>
    </source>
</evidence>
<dbReference type="AlphaFoldDB" id="A0ABD5NQ33"/>